<keyword evidence="1" id="KW-0732">Signal</keyword>
<sequence>MKKVVVLVAMLAALTACSSLNKNNVNLQEKYKVDTVAMKNWEETFSTVIIGESELEDWYGADQPISYLARNQKLDQKQVKFLDSLKTKGEITEADQEQFNSILEKVVKKLPREYYLKDENFKDPAGLAKYMVTQSYVRMANPSNHIANEVATKEEWAEIVAFSKKDDLSEKDIKRFRKILNKFIKRGEFYDSKSWYFVEVSPRVLEVNNIYKKTDKTKLERNNINAKALYLAYSEYFSKLEKWDD</sequence>
<accession>A0ABU4WB93</accession>
<protein>
    <recommendedName>
        <fullName evidence="4">Lipoprotein</fullName>
    </recommendedName>
</protein>
<dbReference type="PROSITE" id="PS51257">
    <property type="entry name" value="PROKAR_LIPOPROTEIN"/>
    <property type="match status" value="1"/>
</dbReference>
<evidence type="ECO:0000256" key="1">
    <source>
        <dbReference type="SAM" id="SignalP"/>
    </source>
</evidence>
<evidence type="ECO:0008006" key="4">
    <source>
        <dbReference type="Google" id="ProtNLM"/>
    </source>
</evidence>
<name>A0ABU4WB93_9FUSO</name>
<organism evidence="2 3">
    <name type="scientific">Candidatus Cetobacterium colombiensis</name>
    <dbReference type="NCBI Taxonomy" id="3073100"/>
    <lineage>
        <taxon>Bacteria</taxon>
        <taxon>Fusobacteriati</taxon>
        <taxon>Fusobacteriota</taxon>
        <taxon>Fusobacteriia</taxon>
        <taxon>Fusobacteriales</taxon>
        <taxon>Fusobacteriaceae</taxon>
        <taxon>Cetobacterium</taxon>
    </lineage>
</organism>
<feature type="signal peptide" evidence="1">
    <location>
        <begin position="1"/>
        <end position="21"/>
    </location>
</feature>
<dbReference type="Proteomes" id="UP001279681">
    <property type="component" value="Unassembled WGS sequence"/>
</dbReference>
<dbReference type="EMBL" id="JAVIKH010000005">
    <property type="protein sequence ID" value="MDX8335826.1"/>
    <property type="molecule type" value="Genomic_DNA"/>
</dbReference>
<gene>
    <name evidence="2" type="ORF">RFV38_04850</name>
</gene>
<reference evidence="3" key="1">
    <citation type="submission" date="2023-07" db="EMBL/GenBank/DDBJ databases">
        <authorList>
            <person name="Colorado M.A."/>
            <person name="Villamil L.M."/>
            <person name="Melo J.F."/>
            <person name="Rodriguez J.A."/>
            <person name="Ruiz R.Y."/>
        </authorList>
    </citation>
    <scope>NUCLEOTIDE SEQUENCE [LARGE SCALE GENOMIC DNA]</scope>
    <source>
        <strain evidence="3">C33</strain>
    </source>
</reference>
<proteinExistence type="predicted"/>
<evidence type="ECO:0000313" key="3">
    <source>
        <dbReference type="Proteomes" id="UP001279681"/>
    </source>
</evidence>
<dbReference type="RefSeq" id="WP_320313232.1">
    <property type="nucleotide sequence ID" value="NZ_JAVIKH010000005.1"/>
</dbReference>
<feature type="chain" id="PRO_5045253947" description="Lipoprotein" evidence="1">
    <location>
        <begin position="22"/>
        <end position="245"/>
    </location>
</feature>
<comment type="caution">
    <text evidence="2">The sequence shown here is derived from an EMBL/GenBank/DDBJ whole genome shotgun (WGS) entry which is preliminary data.</text>
</comment>
<evidence type="ECO:0000313" key="2">
    <source>
        <dbReference type="EMBL" id="MDX8335826.1"/>
    </source>
</evidence>
<keyword evidence="3" id="KW-1185">Reference proteome</keyword>